<gene>
    <name evidence="1" type="ORF">AGERDE_LOCUS11730</name>
</gene>
<dbReference type="EMBL" id="CAJVPL010005572">
    <property type="protein sequence ID" value="CAG8659157.1"/>
    <property type="molecule type" value="Genomic_DNA"/>
</dbReference>
<organism evidence="1 2">
    <name type="scientific">Ambispora gerdemannii</name>
    <dbReference type="NCBI Taxonomy" id="144530"/>
    <lineage>
        <taxon>Eukaryota</taxon>
        <taxon>Fungi</taxon>
        <taxon>Fungi incertae sedis</taxon>
        <taxon>Mucoromycota</taxon>
        <taxon>Glomeromycotina</taxon>
        <taxon>Glomeromycetes</taxon>
        <taxon>Archaeosporales</taxon>
        <taxon>Ambisporaceae</taxon>
        <taxon>Ambispora</taxon>
    </lineage>
</organism>
<name>A0A9N9H543_9GLOM</name>
<protein>
    <submittedName>
        <fullName evidence="1">10855_t:CDS:1</fullName>
    </submittedName>
</protein>
<dbReference type="OrthoDB" id="2387130at2759"/>
<keyword evidence="2" id="KW-1185">Reference proteome</keyword>
<sequence length="670" mass="76755">MENTSSEDLEVPVQSNDDTPVRIKLPVAAKLTEIRKILSNKPEIRMGHKAHFMCLRNESSIIPHDEEEKYCLKDVIDLFKNLKLKGEIEPNWTEIIENNLLEYGLFFTENGPKSAEEKAFEIVPCPRTTLPRQITLDRELYCRTEIDDVRTKNLFVATNLDANLPSMPIFTTIGGSYKSNLVNHYNKEKFKTYRNLIRIKAIFTMSESEIKPTKEFVSAVDEALESTNCRTSLEQVSKNFGEFWCKKIGIGGSILYVKKGESIVNENQRYKNIEGSIKFGVGGTVGKSEGANQMNAVLNEFSYFQIRGGLEKHFHEQDLGGWIASLEDYKTWEVAAYYPDIHSIFDILDEERRAKVAAALGKRIIDSQVVKLDFRMDISKPYPHIYEIPKQYDLSSCQIFVTEMKNDNSDTIFASRVHYPNEKDPPVILLHRLGSLNRKSKYQKFSIMLGWIVLGTSTMLPTKLVFESGESPITVENKYCTAIISSHALEPNESLLATCVSRSKDMQENFKKSKYVTRSHFVYKNNAICACAFCYDLEKKELFYQLDKLKTMFSINYSVISGQQIDKFGQAQIESDSRIKTVYQTATQRCKIIFDSYCDLTQPCLQSPIFVNLVLNECPKQCPHGVFNITPYHAEFKYIYVSSTSLKEKQIAYFCVPINENKGNESRLMI</sequence>
<proteinExistence type="predicted"/>
<accession>A0A9N9H543</accession>
<dbReference type="Proteomes" id="UP000789831">
    <property type="component" value="Unassembled WGS sequence"/>
</dbReference>
<comment type="caution">
    <text evidence="1">The sequence shown here is derived from an EMBL/GenBank/DDBJ whole genome shotgun (WGS) entry which is preliminary data.</text>
</comment>
<dbReference type="AlphaFoldDB" id="A0A9N9H543"/>
<evidence type="ECO:0000313" key="1">
    <source>
        <dbReference type="EMBL" id="CAG8659157.1"/>
    </source>
</evidence>
<evidence type="ECO:0000313" key="2">
    <source>
        <dbReference type="Proteomes" id="UP000789831"/>
    </source>
</evidence>
<reference evidence="1" key="1">
    <citation type="submission" date="2021-06" db="EMBL/GenBank/DDBJ databases">
        <authorList>
            <person name="Kallberg Y."/>
            <person name="Tangrot J."/>
            <person name="Rosling A."/>
        </authorList>
    </citation>
    <scope>NUCLEOTIDE SEQUENCE</scope>
    <source>
        <strain evidence="1">MT106</strain>
    </source>
</reference>